<protein>
    <submittedName>
        <fullName evidence="1">Uncharacterized protein</fullName>
    </submittedName>
</protein>
<gene>
    <name evidence="1" type="ORF">BDEG_27299</name>
</gene>
<dbReference type="Proteomes" id="UP000077115">
    <property type="component" value="Unassembled WGS sequence"/>
</dbReference>
<name>A0A177WVA4_BATDL</name>
<dbReference type="OrthoDB" id="10420648at2759"/>
<evidence type="ECO:0000313" key="1">
    <source>
        <dbReference type="EMBL" id="OAJ43997.1"/>
    </source>
</evidence>
<reference evidence="1 2" key="1">
    <citation type="submission" date="2006-10" db="EMBL/GenBank/DDBJ databases">
        <title>The Genome Sequence of Batrachochytrium dendrobatidis JEL423.</title>
        <authorList>
            <consortium name="The Broad Institute Genome Sequencing Platform"/>
            <person name="Birren B."/>
            <person name="Lander E."/>
            <person name="Galagan J."/>
            <person name="Cuomo C."/>
            <person name="Devon K."/>
            <person name="Jaffe D."/>
            <person name="Butler J."/>
            <person name="Alvarez P."/>
            <person name="Gnerre S."/>
            <person name="Grabherr M."/>
            <person name="Kleber M."/>
            <person name="Mauceli E."/>
            <person name="Brockman W."/>
            <person name="Young S."/>
            <person name="LaButti K."/>
            <person name="Sykes S."/>
            <person name="DeCaprio D."/>
            <person name="Crawford M."/>
            <person name="Koehrsen M."/>
            <person name="Engels R."/>
            <person name="Montgomery P."/>
            <person name="Pearson M."/>
            <person name="Howarth C."/>
            <person name="Larson L."/>
            <person name="White J."/>
            <person name="O'Leary S."/>
            <person name="Kodira C."/>
            <person name="Zeng Q."/>
            <person name="Yandava C."/>
            <person name="Alvarado L."/>
            <person name="Longcore J."/>
            <person name="James T."/>
        </authorList>
    </citation>
    <scope>NUCLEOTIDE SEQUENCE [LARGE SCALE GENOMIC DNA]</scope>
    <source>
        <strain evidence="1 2">JEL423</strain>
    </source>
</reference>
<accession>A0A177WVA4</accession>
<dbReference type="AlphaFoldDB" id="A0A177WVA4"/>
<dbReference type="EMBL" id="DS022311">
    <property type="protein sequence ID" value="OAJ43997.1"/>
    <property type="molecule type" value="Genomic_DNA"/>
</dbReference>
<dbReference type="Pfam" id="PF14968">
    <property type="entry name" value="CCDC84"/>
    <property type="match status" value="1"/>
</dbReference>
<sequence length="233" mass="26668">MSSGSTGVTLRKNQRKHITTVGEDYCCWCKRCCEPFQRHVHSNTHQKQIAELLDKQATSTHNQKTLECMFCNLIVPVKQDPEKEFQIVGKHILQHLCRSQHIWNVHEFFRTHRLKPELKSTFILRGKVFEQFKTDAARILQAAVKKHAASMTVENDTSFIGPQLSNPSAAVFGSAADLTHSESRKRKHFSTVSNPRSVDRELGHDSSLPLYCVSFGSEYPIKRRKRIVIAKNI</sequence>
<evidence type="ECO:0000313" key="2">
    <source>
        <dbReference type="Proteomes" id="UP000077115"/>
    </source>
</evidence>
<dbReference type="VEuPathDB" id="FungiDB:BDEG_27299"/>
<proteinExistence type="predicted"/>
<reference evidence="1 2" key="2">
    <citation type="submission" date="2016-05" db="EMBL/GenBank/DDBJ databases">
        <title>Lineage-specific infection strategies underlie the spectrum of fungal disease in amphibians.</title>
        <authorList>
            <person name="Cuomo C.A."/>
            <person name="Farrer R.A."/>
            <person name="James T."/>
            <person name="Longcore J."/>
            <person name="Birren B."/>
        </authorList>
    </citation>
    <scope>NUCLEOTIDE SEQUENCE [LARGE SCALE GENOMIC DNA]</scope>
    <source>
        <strain evidence="1 2">JEL423</strain>
    </source>
</reference>
<dbReference type="STRING" id="403673.A0A177WVA4"/>
<dbReference type="InterPro" id="IPR028015">
    <property type="entry name" value="CCDC84-like"/>
</dbReference>
<organism evidence="1 2">
    <name type="scientific">Batrachochytrium dendrobatidis (strain JEL423)</name>
    <dbReference type="NCBI Taxonomy" id="403673"/>
    <lineage>
        <taxon>Eukaryota</taxon>
        <taxon>Fungi</taxon>
        <taxon>Fungi incertae sedis</taxon>
        <taxon>Chytridiomycota</taxon>
        <taxon>Chytridiomycota incertae sedis</taxon>
        <taxon>Chytridiomycetes</taxon>
        <taxon>Rhizophydiales</taxon>
        <taxon>Rhizophydiales incertae sedis</taxon>
        <taxon>Batrachochytrium</taxon>
    </lineage>
</organism>